<accession>A0AAV2YEM0</accession>
<evidence type="ECO:0000313" key="9">
    <source>
        <dbReference type="Proteomes" id="UP001146120"/>
    </source>
</evidence>
<comment type="similarity">
    <text evidence="2">Belongs to the Rab3-GAP catalytic subunit family.</text>
</comment>
<dbReference type="GO" id="GO:0005737">
    <property type="term" value="C:cytoplasm"/>
    <property type="evidence" value="ECO:0007669"/>
    <property type="project" value="UniProtKB-SubCell"/>
</dbReference>
<dbReference type="PANTHER" id="PTHR21422">
    <property type="entry name" value="RAB3 GTPASE-ACTIVATING PROTEIN CATALYTIC SUBUNIT"/>
    <property type="match status" value="1"/>
</dbReference>
<keyword evidence="4" id="KW-0343">GTPase activation</keyword>
<evidence type="ECO:0000256" key="2">
    <source>
        <dbReference type="ARBA" id="ARBA00008856"/>
    </source>
</evidence>
<dbReference type="InterPro" id="IPR026147">
    <property type="entry name" value="Rab3GAP1_conserved"/>
</dbReference>
<name>A0AAV2YEM0_9STRA</name>
<feature type="domain" description="Rab3GAP catalytic subunit conserved" evidence="7">
    <location>
        <begin position="786"/>
        <end position="957"/>
    </location>
</feature>
<comment type="caution">
    <text evidence="8">The sequence shown here is derived from an EMBL/GenBank/DDBJ whole genome shotgun (WGS) entry which is preliminary data.</text>
</comment>
<evidence type="ECO:0000256" key="5">
    <source>
        <dbReference type="ARBA" id="ARBA00022490"/>
    </source>
</evidence>
<keyword evidence="5" id="KW-0963">Cytoplasm</keyword>
<evidence type="ECO:0000313" key="8">
    <source>
        <dbReference type="EMBL" id="DAZ93257.1"/>
    </source>
</evidence>
<dbReference type="Proteomes" id="UP001146120">
    <property type="component" value="Unassembled WGS sequence"/>
</dbReference>
<evidence type="ECO:0000256" key="1">
    <source>
        <dbReference type="ARBA" id="ARBA00004496"/>
    </source>
</evidence>
<feature type="region of interest" description="Disordered" evidence="6">
    <location>
        <begin position="97"/>
        <end position="124"/>
    </location>
</feature>
<comment type="subcellular location">
    <subcellularLocation>
        <location evidence="1">Cytoplasm</location>
    </subcellularLocation>
</comment>
<gene>
    <name evidence="8" type="ORF">N0F65_012350</name>
</gene>
<dbReference type="Pfam" id="PF13890">
    <property type="entry name" value="Rab3-GTPase_cat"/>
    <property type="match status" value="1"/>
</dbReference>
<reference evidence="8" key="2">
    <citation type="journal article" date="2023" name="Microbiol Resour">
        <title>Decontamination and Annotation of the Draft Genome Sequence of the Oomycete Lagenidium giganteum ARSEF 373.</title>
        <authorList>
            <person name="Morgan W.R."/>
            <person name="Tartar A."/>
        </authorList>
    </citation>
    <scope>NUCLEOTIDE SEQUENCE</scope>
    <source>
        <strain evidence="8">ARSEF 373</strain>
    </source>
</reference>
<reference evidence="8" key="1">
    <citation type="submission" date="2022-11" db="EMBL/GenBank/DDBJ databases">
        <authorList>
            <person name="Morgan W.R."/>
            <person name="Tartar A."/>
        </authorList>
    </citation>
    <scope>NUCLEOTIDE SEQUENCE</scope>
    <source>
        <strain evidence="8">ARSEF 373</strain>
    </source>
</reference>
<protein>
    <recommendedName>
        <fullName evidence="3">Rab3 GTPase-activating protein catalytic subunit</fullName>
    </recommendedName>
</protein>
<proteinExistence type="inferred from homology"/>
<evidence type="ECO:0000256" key="3">
    <source>
        <dbReference type="ARBA" id="ARBA00015817"/>
    </source>
</evidence>
<organism evidence="8 9">
    <name type="scientific">Lagenidium giganteum</name>
    <dbReference type="NCBI Taxonomy" id="4803"/>
    <lineage>
        <taxon>Eukaryota</taxon>
        <taxon>Sar</taxon>
        <taxon>Stramenopiles</taxon>
        <taxon>Oomycota</taxon>
        <taxon>Peronosporomycetes</taxon>
        <taxon>Pythiales</taxon>
        <taxon>Pythiaceae</taxon>
    </lineage>
</organism>
<dbReference type="PANTHER" id="PTHR21422:SF9">
    <property type="entry name" value="RAB3 GTPASE-ACTIVATING PROTEIN CATALYTIC SUBUNIT"/>
    <property type="match status" value="1"/>
</dbReference>
<evidence type="ECO:0000259" key="7">
    <source>
        <dbReference type="Pfam" id="PF13890"/>
    </source>
</evidence>
<dbReference type="EMBL" id="DAKRPA010000331">
    <property type="protein sequence ID" value="DAZ93257.1"/>
    <property type="molecule type" value="Genomic_DNA"/>
</dbReference>
<dbReference type="GO" id="GO:0005096">
    <property type="term" value="F:GTPase activator activity"/>
    <property type="evidence" value="ECO:0007669"/>
    <property type="project" value="UniProtKB-KW"/>
</dbReference>
<dbReference type="AlphaFoldDB" id="A0AAV2YEM0"/>
<evidence type="ECO:0000256" key="4">
    <source>
        <dbReference type="ARBA" id="ARBA00022468"/>
    </source>
</evidence>
<evidence type="ECO:0000256" key="6">
    <source>
        <dbReference type="SAM" id="MobiDB-lite"/>
    </source>
</evidence>
<sequence length="1206" mass="132573">MTLDVEEDPSSQFVDFTNATALEQFISDIEQTLITWQLTNRGHASPTLAGGSGASPRAALQRRLPTCFQRVIELDTGAATSNYAITLFTAPTGAWEAAQAPQAQSQLPEQPPSSTSSASSTRTATMWQEGLEHFTPTMLAVADSSGDFQWDAKQEAYSRAAAADDGAGRGGLALGYDVHGRGAETAGDDGRLTRWKVHANVQKWFGVNDFLLLSRTSRAPTRRVSGTLLPSTTTTTTTSSVSTVDKLAAELTQHASICDPVAEEDLEFELHMEPNEGSMLLSALTIALTNCNCTLPAFVPLGEPSHGSWIGAATPGTTGNASLTFDTDSVPELNANQGCISSLLDFFKLKLQLPPQVEEETCRLASSGAGASDLTPGMWVSASFGYQWTLADDAREVAKLSENRRAWRTADALMPADADSGAATTAIASKLFGKICNHYWGTETSPLADMGLTVIWPNLREGTYVDNVVHSTLDPHTAPEWLLDVNFQPQVADNDRKPTHFLSKLVANLVQAYFKSKELSKDVLVSELAPSSSYYAKTSSSSSRLQESIPAARAAVVLGNAIGSLTSTLVSAATWKGSDIEEIRRVVAELFDDEDMNESAQPRVLRTCDTDSSTTKRSIRHGAPVGQLVSILACRMGQLQGVNAMSLLWVEFVKALRERWFQNRLLPFMNTEHDQVAVANQPLGAMFLMDAEKFKVPDPDFHQCLLHQKLQLLNCCLYRQADRSPKARGESPKANVNAQQSSRVSDLTSYSFEDADEVAEGVFSDDEFFDTMEDQDSGSGGLSTAAAEGIRRPIPGVIGLMSKTPLMEPHTQLAVPLTEDIAKLQQDLLSRLGVTQESALLRQQIQSTSLVSDMQAFKAANPGACLADFVRWYSPRDWIPFTEDQRQLYGGLPADGKNEWWFENQGMLSERMRAESSPAQANLWKQTWESSVALPVQRQKRLFDPVQESEKLYHYLEMMSPHEMFHQMLVGAITTSYWTLENALGPVLDGLPSLKTLLKELLERSNRAIALLDDALGESQVAFPAGKNQKEQQERAKGQLQVAFEMALDACWKLVSSLDATERAFCRASALLHYFTPSKQHPEFLSLVDVLLRRQHGIAEACGDKSASLVVLLKQPSIRKVLTEIVLDNSSSRDPVRREYVLRCICPRPFLRDWQDKLMSSLPEHNFADSSDVMATYDSPLVVSRMYAAFKKHTVRFAMCLAESEF</sequence>
<dbReference type="InterPro" id="IPR045700">
    <property type="entry name" value="Rab3GAP1"/>
</dbReference>
<keyword evidence="9" id="KW-1185">Reference proteome</keyword>